<gene>
    <name evidence="1" type="ORF">D5R40_33440</name>
</gene>
<organism evidence="1 2">
    <name type="scientific">Okeania hirsuta</name>
    <dbReference type="NCBI Taxonomy" id="1458930"/>
    <lineage>
        <taxon>Bacteria</taxon>
        <taxon>Bacillati</taxon>
        <taxon>Cyanobacteriota</taxon>
        <taxon>Cyanophyceae</taxon>
        <taxon>Oscillatoriophycideae</taxon>
        <taxon>Oscillatoriales</taxon>
        <taxon>Microcoleaceae</taxon>
        <taxon>Okeania</taxon>
    </lineage>
</organism>
<proteinExistence type="predicted"/>
<dbReference type="AlphaFoldDB" id="A0A3N6P4R4"/>
<reference evidence="1 2" key="1">
    <citation type="journal article" date="2018" name="ACS Chem. Biol.">
        <title>Ketoreductase domain dysfunction expands chemodiversity: malyngamide biosynthesis in the cyanobacterium Okeania hirsuta.</title>
        <authorList>
            <person name="Moss N.A."/>
            <person name="Leao T."/>
            <person name="Rankin M."/>
            <person name="McCullough T.M."/>
            <person name="Qu P."/>
            <person name="Korobeynikov A."/>
            <person name="Smith J.L."/>
            <person name="Gerwick L."/>
            <person name="Gerwick W.H."/>
        </authorList>
    </citation>
    <scope>NUCLEOTIDE SEQUENCE [LARGE SCALE GENOMIC DNA]</scope>
    <source>
        <strain evidence="1 2">PAB10Feb10-1</strain>
    </source>
</reference>
<name>A0A3N6P4R4_9CYAN</name>
<evidence type="ECO:0000313" key="1">
    <source>
        <dbReference type="EMBL" id="RQH17288.1"/>
    </source>
</evidence>
<evidence type="ECO:0000313" key="2">
    <source>
        <dbReference type="Proteomes" id="UP000269154"/>
    </source>
</evidence>
<protein>
    <submittedName>
        <fullName evidence="1">Uncharacterized protein</fullName>
    </submittedName>
</protein>
<comment type="caution">
    <text evidence="1">The sequence shown here is derived from an EMBL/GenBank/DDBJ whole genome shotgun (WGS) entry which is preliminary data.</text>
</comment>
<accession>A0A3N6P4R4</accession>
<keyword evidence="2" id="KW-1185">Reference proteome</keyword>
<dbReference type="EMBL" id="RCBY01000512">
    <property type="protein sequence ID" value="RQH17288.1"/>
    <property type="molecule type" value="Genomic_DNA"/>
</dbReference>
<sequence>MDQSLGIPGEHVIKAGDVSRSVLYQRLHSNDPAIMMPPLAKGEIDEAGSALIAEWIGNLDSRNN</sequence>
<dbReference type="OrthoDB" id="338827at2"/>
<dbReference type="Proteomes" id="UP000269154">
    <property type="component" value="Unassembled WGS sequence"/>
</dbReference>